<dbReference type="SUPFAM" id="SSF55486">
    <property type="entry name" value="Metalloproteases ('zincins'), catalytic domain"/>
    <property type="match status" value="1"/>
</dbReference>
<dbReference type="AlphaFoldDB" id="A0A852WUZ9"/>
<dbReference type="RefSeq" id="WP_179550287.1">
    <property type="nucleotide sequence ID" value="NZ_JACCFI010000001.1"/>
</dbReference>
<feature type="chain" id="PRO_5038371208" description="Peptidase M11 gametolysin domain-containing protein" evidence="1">
    <location>
        <begin position="29"/>
        <end position="635"/>
    </location>
</feature>
<comment type="caution">
    <text evidence="4">The sequence shown here is derived from an EMBL/GenBank/DDBJ whole genome shotgun (WGS) entry which is preliminary data.</text>
</comment>
<dbReference type="Pfam" id="PF05548">
    <property type="entry name" value="Peptidase_M11"/>
    <property type="match status" value="1"/>
</dbReference>
<organism evidence="4 5">
    <name type="scientific">Agromyces hippuratus</name>
    <dbReference type="NCBI Taxonomy" id="286438"/>
    <lineage>
        <taxon>Bacteria</taxon>
        <taxon>Bacillati</taxon>
        <taxon>Actinomycetota</taxon>
        <taxon>Actinomycetes</taxon>
        <taxon>Micrococcales</taxon>
        <taxon>Microbacteriaceae</taxon>
        <taxon>Agromyces</taxon>
    </lineage>
</organism>
<evidence type="ECO:0000259" key="3">
    <source>
        <dbReference type="Pfam" id="PF18885"/>
    </source>
</evidence>
<feature type="domain" description="DUF5648" evidence="3">
    <location>
        <begin position="538"/>
        <end position="591"/>
    </location>
</feature>
<keyword evidence="1" id="KW-0732">Signal</keyword>
<sequence length="635" mass="66550">MTRITALTLPAATLVAALVLAPSSAAFSAPAAGSSAESSASNGVGLEVSGTLIVSVIEASPAVDDGDTVEPSKRSYSVRTRTGATVSVDGPELDLARTGDAFDGVVEVADEIVDEIGGRTESRVRERAADSAVELDTAEGAALLEVVDGSDEPLTVLEAEITPVAESSATEAARDHVIDIVVLNPTGVPALGGAYSNGALNEISATAARFWFDEAARAAGDGDIGSFTVSSTIVRTTSAKGCEQDLVEIWDTAAQQLGFVHANAYLDANTTTGPVRHLVTYLPPGCLNVEPIAVGTVGMSVDDGGLTMITLGTEYDTAFTAHELGHNFGLDHANMDFCTSDAVALGCTEYEYGDLYDIMGATVPGALTSLNSSTALALGWNDPATTMQLALAEGESTKTWSIDLTNLGGQGSPSAPRIIEIADPITGETYTVEHRHAYGDLAYYDSGFWASWDEAADDVVYYDNGVRLLRQTVGGGSSAFTVSSSKGAYNQSSAWYGDPEQDESIANPPRSVVVKVTGGDSGGVATIDVTLSRSSATAPATPVYRFWSDRFQAHFYTIDAAERDRVKKLWPGTWTYEGSRYSAYTTQQPGTVLERPLSRALLHGGCGGARSGDRDVAEHVVIRGCRVLRVSGRHD</sequence>
<dbReference type="InterPro" id="IPR043708">
    <property type="entry name" value="DUF5648"/>
</dbReference>
<evidence type="ECO:0000313" key="4">
    <source>
        <dbReference type="EMBL" id="NYG20120.1"/>
    </source>
</evidence>
<dbReference type="Pfam" id="PF18885">
    <property type="entry name" value="DUF5648"/>
    <property type="match status" value="1"/>
</dbReference>
<feature type="signal peptide" evidence="1">
    <location>
        <begin position="1"/>
        <end position="28"/>
    </location>
</feature>
<accession>A0A852WUZ9</accession>
<dbReference type="Proteomes" id="UP000549066">
    <property type="component" value="Unassembled WGS sequence"/>
</dbReference>
<keyword evidence="5" id="KW-1185">Reference proteome</keyword>
<dbReference type="EMBL" id="JACCFI010000001">
    <property type="protein sequence ID" value="NYG20120.1"/>
    <property type="molecule type" value="Genomic_DNA"/>
</dbReference>
<name>A0A852WUZ9_9MICO</name>
<evidence type="ECO:0000313" key="5">
    <source>
        <dbReference type="Proteomes" id="UP000549066"/>
    </source>
</evidence>
<evidence type="ECO:0008006" key="6">
    <source>
        <dbReference type="Google" id="ProtNLM"/>
    </source>
</evidence>
<gene>
    <name evidence="4" type="ORF">BJY17_000867</name>
</gene>
<dbReference type="InterPro" id="IPR008752">
    <property type="entry name" value="Peptidase_M11"/>
</dbReference>
<evidence type="ECO:0000256" key="1">
    <source>
        <dbReference type="SAM" id="SignalP"/>
    </source>
</evidence>
<protein>
    <recommendedName>
        <fullName evidence="6">Peptidase M11 gametolysin domain-containing protein</fullName>
    </recommendedName>
</protein>
<evidence type="ECO:0000259" key="2">
    <source>
        <dbReference type="Pfam" id="PF05548"/>
    </source>
</evidence>
<proteinExistence type="predicted"/>
<reference evidence="4 5" key="1">
    <citation type="submission" date="2020-07" db="EMBL/GenBank/DDBJ databases">
        <title>Sequencing the genomes of 1000 actinobacteria strains.</title>
        <authorList>
            <person name="Klenk H.-P."/>
        </authorList>
    </citation>
    <scope>NUCLEOTIDE SEQUENCE [LARGE SCALE GENOMIC DNA]</scope>
    <source>
        <strain evidence="4 5">DSM 8598</strain>
    </source>
</reference>
<feature type="domain" description="Peptidase M11 gametolysin" evidence="2">
    <location>
        <begin position="307"/>
        <end position="409"/>
    </location>
</feature>